<proteinExistence type="predicted"/>
<dbReference type="VEuPathDB" id="FungiDB:FUN_001127"/>
<dbReference type="AlphaFoldDB" id="A0A2N1MLY7"/>
<comment type="caution">
    <text evidence="1">The sequence shown here is derived from an EMBL/GenBank/DDBJ whole genome shotgun (WGS) entry which is preliminary data.</text>
</comment>
<dbReference type="Proteomes" id="UP000233469">
    <property type="component" value="Unassembled WGS sequence"/>
</dbReference>
<sequence length="182" mass="21036">MEKRGKEEKSSILILFIIIAAQNNLDSMYKQYHNEYSGLLDNLQILAINITFGTITNTSNKDVSASPVSVALLEKFEIKIMCDVILKDIDKNIDYMLSETLICNMKKMLYISILTETIQGPLKEFIQELIYDFLHLPLRLFLNKEVNTISSYLINTHEDLKNYVNKNGRTVQRCVSDLDEYI</sequence>
<evidence type="ECO:0000313" key="2">
    <source>
        <dbReference type="Proteomes" id="UP000233469"/>
    </source>
</evidence>
<organism evidence="1 2">
    <name type="scientific">Rhizophagus irregularis</name>
    <dbReference type="NCBI Taxonomy" id="588596"/>
    <lineage>
        <taxon>Eukaryota</taxon>
        <taxon>Fungi</taxon>
        <taxon>Fungi incertae sedis</taxon>
        <taxon>Mucoromycota</taxon>
        <taxon>Glomeromycotina</taxon>
        <taxon>Glomeromycetes</taxon>
        <taxon>Glomerales</taxon>
        <taxon>Glomeraceae</taxon>
        <taxon>Rhizophagus</taxon>
    </lineage>
</organism>
<evidence type="ECO:0000313" key="1">
    <source>
        <dbReference type="EMBL" id="PKK62632.1"/>
    </source>
</evidence>
<dbReference type="EMBL" id="LLXL01001860">
    <property type="protein sequence ID" value="PKK62632.1"/>
    <property type="molecule type" value="Genomic_DNA"/>
</dbReference>
<protein>
    <submittedName>
        <fullName evidence="1">Uncharacterized protein</fullName>
    </submittedName>
</protein>
<accession>A0A2N1MLY7</accession>
<name>A0A2N1MLY7_9GLOM</name>
<reference evidence="1 2" key="2">
    <citation type="submission" date="2017-10" db="EMBL/GenBank/DDBJ databases">
        <title>Extensive intraspecific genome diversity in a model arbuscular mycorrhizal fungus.</title>
        <authorList>
            <person name="Chen E.C.H."/>
            <person name="Morin E."/>
            <person name="Baudet D."/>
            <person name="Noel J."/>
            <person name="Ndikumana S."/>
            <person name="Charron P."/>
            <person name="St-Onge C."/>
            <person name="Giorgi J."/>
            <person name="Grigoriev I.V."/>
            <person name="Roux C."/>
            <person name="Martin F.M."/>
            <person name="Corradi N."/>
        </authorList>
    </citation>
    <scope>NUCLEOTIDE SEQUENCE [LARGE SCALE GENOMIC DNA]</scope>
    <source>
        <strain evidence="1 2">C2</strain>
    </source>
</reference>
<reference evidence="1 2" key="1">
    <citation type="submission" date="2016-04" db="EMBL/GenBank/DDBJ databases">
        <title>Genome analyses suggest a sexual origin of heterokaryosis in a supposedly ancient asexual fungus.</title>
        <authorList>
            <person name="Ropars J."/>
            <person name="Sedzielewska K."/>
            <person name="Noel J."/>
            <person name="Charron P."/>
            <person name="Farinelli L."/>
            <person name="Marton T."/>
            <person name="Kruger M."/>
            <person name="Pelin A."/>
            <person name="Brachmann A."/>
            <person name="Corradi N."/>
        </authorList>
    </citation>
    <scope>NUCLEOTIDE SEQUENCE [LARGE SCALE GENOMIC DNA]</scope>
    <source>
        <strain evidence="1 2">C2</strain>
    </source>
</reference>
<gene>
    <name evidence="1" type="ORF">RhiirC2_790099</name>
</gene>